<organism evidence="3">
    <name type="scientific">Amphora coffeiformis</name>
    <dbReference type="NCBI Taxonomy" id="265554"/>
    <lineage>
        <taxon>Eukaryota</taxon>
        <taxon>Sar</taxon>
        <taxon>Stramenopiles</taxon>
        <taxon>Ochrophyta</taxon>
        <taxon>Bacillariophyta</taxon>
        <taxon>Bacillariophyceae</taxon>
        <taxon>Bacillariophycidae</taxon>
        <taxon>Thalassiophysales</taxon>
        <taxon>Catenulaceae</taxon>
        <taxon>Amphora</taxon>
    </lineage>
</organism>
<dbReference type="EMBL" id="HBIM01023383">
    <property type="protein sequence ID" value="CAE0420574.1"/>
    <property type="molecule type" value="Transcribed_RNA"/>
</dbReference>
<evidence type="ECO:0000313" key="3">
    <source>
        <dbReference type="EMBL" id="CAE0420574.1"/>
    </source>
</evidence>
<dbReference type="GO" id="GO:0016491">
    <property type="term" value="F:oxidoreductase activity"/>
    <property type="evidence" value="ECO:0007669"/>
    <property type="project" value="InterPro"/>
</dbReference>
<accession>A0A7S3PBI2</accession>
<name>A0A7S3PBI2_9STRA</name>
<gene>
    <name evidence="3" type="ORF">ACOF00016_LOCUS17306</name>
</gene>
<comment type="similarity">
    <text evidence="1">Belongs to the asaB hydroxylase/desaturase family.</text>
</comment>
<sequence>MEGLLKRVLLFSSLLITLLPLPAYTMASSSFMSPSTSSSKEGLPFPVMQRADDDDDRPQFVYDDEDGSLPSLIRSVRTKLNYVTPGTEEIHVRRDVTGCDSTYEGAKWDSVNVEIRNGRKTTTSWYLDEHGFELIPDGISPSPDDTIDFLDTQDVMDRYYPECERLLKELLHASGDDDKSKLASGGIACARAFDHNIRISTSSFGKELKGGGGSKAQVPLGMVHGDYTKMSGPRRLHDLSQPPKANDVWKQRLQNGQSLLDPMLVQEALEGKRRFALINVWRNIDPHHSVQQFPLACANAQTVPSDGLKTLYIHYKDRVGENYFCSHQPCHEWYYFPDMTFREALLIKQWDSHGALAKILSSDDTITTSASAIDATGPSTFAIHSAFLDPTTKSDAPPRKSIEVRCAVIWDKIE</sequence>
<feature type="signal peptide" evidence="2">
    <location>
        <begin position="1"/>
        <end position="27"/>
    </location>
</feature>
<keyword evidence="2" id="KW-0732">Signal</keyword>
<dbReference type="PANTHER" id="PTHR34598">
    <property type="entry name" value="BLL6449 PROTEIN"/>
    <property type="match status" value="1"/>
</dbReference>
<dbReference type="InterPro" id="IPR044053">
    <property type="entry name" value="AsaB-like"/>
</dbReference>
<feature type="chain" id="PRO_5031428975" evidence="2">
    <location>
        <begin position="28"/>
        <end position="414"/>
    </location>
</feature>
<dbReference type="PANTHER" id="PTHR34598:SF3">
    <property type="entry name" value="OXIDOREDUCTASE AN1597"/>
    <property type="match status" value="1"/>
</dbReference>
<proteinExistence type="inferred from homology"/>
<evidence type="ECO:0000256" key="2">
    <source>
        <dbReference type="SAM" id="SignalP"/>
    </source>
</evidence>
<evidence type="ECO:0000256" key="1">
    <source>
        <dbReference type="ARBA" id="ARBA00023604"/>
    </source>
</evidence>
<dbReference type="NCBIfam" id="NF041278">
    <property type="entry name" value="CmcJ_NvfI_EfuI"/>
    <property type="match status" value="1"/>
</dbReference>
<protein>
    <submittedName>
        <fullName evidence="3">Uncharacterized protein</fullName>
    </submittedName>
</protein>
<reference evidence="3" key="1">
    <citation type="submission" date="2021-01" db="EMBL/GenBank/DDBJ databases">
        <authorList>
            <person name="Corre E."/>
            <person name="Pelletier E."/>
            <person name="Niang G."/>
            <person name="Scheremetjew M."/>
            <person name="Finn R."/>
            <person name="Kale V."/>
            <person name="Holt S."/>
            <person name="Cochrane G."/>
            <person name="Meng A."/>
            <person name="Brown T."/>
            <person name="Cohen L."/>
        </authorList>
    </citation>
    <scope>NUCLEOTIDE SEQUENCE</scope>
    <source>
        <strain evidence="3">CCMP127</strain>
    </source>
</reference>
<dbReference type="AlphaFoldDB" id="A0A7S3PBI2"/>